<dbReference type="PANTHER" id="PTHR14326:SF15">
    <property type="entry name" value="OS06G0130200 PROTEIN"/>
    <property type="match status" value="1"/>
</dbReference>
<dbReference type="GO" id="GO:0008017">
    <property type="term" value="F:microtubule binding"/>
    <property type="evidence" value="ECO:0007669"/>
    <property type="project" value="TreeGrafter"/>
</dbReference>
<dbReference type="InterPro" id="IPR009675">
    <property type="entry name" value="TPX2_fam"/>
</dbReference>
<sequence>MRSKNGAEQEQVIAAAPKFKARPLNRKILKGPTWPLPKKSTPKLPEFQEFHLRTLERAMQHTSAVSSSSLPCDNSNKGSNNMTVAENGREEESRRVAALCRASTMDDAKQGRHSTMHLFKARPLNKKVLSSKGDIGVFWNSKKETTVPMEFDLRTKRNQYNTPIELFSKLSLTSELQPNNGSQLRVPQPSSISLKGSKENILNPFANRAQGDTSGERFKVEAMGTSVKLETKYAGGAWGSTESKTDLNWFHF</sequence>
<protein>
    <recommendedName>
        <fullName evidence="2">TPX2 central domain-containing protein</fullName>
    </recommendedName>
</protein>
<reference evidence="3" key="1">
    <citation type="submission" date="2018-02" db="EMBL/GenBank/DDBJ databases">
        <title>Rhizophora mucronata_Transcriptome.</title>
        <authorList>
            <person name="Meera S.P."/>
            <person name="Sreeshan A."/>
            <person name="Augustine A."/>
        </authorList>
    </citation>
    <scope>NUCLEOTIDE SEQUENCE</scope>
    <source>
        <tissue evidence="3">Leaf</tissue>
    </source>
</reference>
<dbReference type="GO" id="GO:0005819">
    <property type="term" value="C:spindle"/>
    <property type="evidence" value="ECO:0007669"/>
    <property type="project" value="InterPro"/>
</dbReference>
<name>A0A2P2LB33_RHIMU</name>
<dbReference type="EMBL" id="GGEC01034714">
    <property type="protein sequence ID" value="MBX15198.1"/>
    <property type="molecule type" value="Transcribed_RNA"/>
</dbReference>
<dbReference type="Pfam" id="PF12214">
    <property type="entry name" value="TPX2_importin"/>
    <property type="match status" value="1"/>
</dbReference>
<dbReference type="GO" id="GO:0005880">
    <property type="term" value="C:nuclear microtubule"/>
    <property type="evidence" value="ECO:0007669"/>
    <property type="project" value="TreeGrafter"/>
</dbReference>
<evidence type="ECO:0000256" key="1">
    <source>
        <dbReference type="SAM" id="MobiDB-lite"/>
    </source>
</evidence>
<evidence type="ECO:0000313" key="3">
    <source>
        <dbReference type="EMBL" id="MBX15198.1"/>
    </source>
</evidence>
<accession>A0A2P2LB33</accession>
<dbReference type="PANTHER" id="PTHR14326">
    <property type="entry name" value="TARGETING PROTEIN FOR XKLP2"/>
    <property type="match status" value="1"/>
</dbReference>
<organism evidence="3">
    <name type="scientific">Rhizophora mucronata</name>
    <name type="common">Asiatic mangrove</name>
    <dbReference type="NCBI Taxonomy" id="61149"/>
    <lineage>
        <taxon>Eukaryota</taxon>
        <taxon>Viridiplantae</taxon>
        <taxon>Streptophyta</taxon>
        <taxon>Embryophyta</taxon>
        <taxon>Tracheophyta</taxon>
        <taxon>Spermatophyta</taxon>
        <taxon>Magnoliopsida</taxon>
        <taxon>eudicotyledons</taxon>
        <taxon>Gunneridae</taxon>
        <taxon>Pentapetalae</taxon>
        <taxon>rosids</taxon>
        <taxon>fabids</taxon>
        <taxon>Malpighiales</taxon>
        <taxon>Rhizophoraceae</taxon>
        <taxon>Rhizophora</taxon>
    </lineage>
</organism>
<dbReference type="AlphaFoldDB" id="A0A2P2LB33"/>
<dbReference type="GO" id="GO:0030295">
    <property type="term" value="F:protein kinase activator activity"/>
    <property type="evidence" value="ECO:0007669"/>
    <property type="project" value="TreeGrafter"/>
</dbReference>
<dbReference type="GO" id="GO:0090307">
    <property type="term" value="P:mitotic spindle assembly"/>
    <property type="evidence" value="ECO:0007669"/>
    <property type="project" value="TreeGrafter"/>
</dbReference>
<dbReference type="GO" id="GO:0060236">
    <property type="term" value="P:regulation of mitotic spindle organization"/>
    <property type="evidence" value="ECO:0007669"/>
    <property type="project" value="InterPro"/>
</dbReference>
<feature type="region of interest" description="Disordered" evidence="1">
    <location>
        <begin position="63"/>
        <end position="92"/>
    </location>
</feature>
<feature type="domain" description="TPX2 central" evidence="2">
    <location>
        <begin position="1"/>
        <end position="152"/>
    </location>
</feature>
<dbReference type="InterPro" id="IPR027330">
    <property type="entry name" value="TPX2_central_dom"/>
</dbReference>
<evidence type="ECO:0000259" key="2">
    <source>
        <dbReference type="Pfam" id="PF12214"/>
    </source>
</evidence>
<feature type="compositionally biased region" description="Polar residues" evidence="1">
    <location>
        <begin position="63"/>
        <end position="84"/>
    </location>
</feature>
<proteinExistence type="predicted"/>